<dbReference type="GeneID" id="60751762"/>
<reference evidence="8 9" key="1">
    <citation type="submission" date="2019-02" db="EMBL/GenBank/DDBJ databases">
        <authorList>
            <consortium name="Pathogen Informatics"/>
        </authorList>
    </citation>
    <scope>NUCLEOTIDE SEQUENCE [LARGE SCALE GENOMIC DNA]</scope>
    <source>
        <strain evidence="8 9">3012STDY6756503</strain>
    </source>
</reference>
<keyword evidence="4 7" id="KW-1133">Transmembrane helix</keyword>
<dbReference type="RefSeq" id="WP_131735144.1">
    <property type="nucleotide sequence ID" value="NZ_CAACYD010000007.1"/>
</dbReference>
<dbReference type="Proteomes" id="UP000360750">
    <property type="component" value="Unassembled WGS sequence"/>
</dbReference>
<sequence length="326" mass="33596">MGHLSALTASSTSVLAEGPSIYTQMFGSGLIGLREGLECGIVVMVLIAFVVKTGRRDALKWIWAGVAAAIAMTLGVFLGIHFGTSTMTPLAAETIAGVASLVAVAIVTFMVLWMSEASSHMSADLRSGMSKALVAGGASIMGLSFLAVGREGFETALLMVGYAESVSGGLWPLLGLVLGILAAVVVTVLIYRGAIRMNFSVFFTYTGLFLIIVAAGILTYGIHALQVVGWLPGADAVAFDISGVYDPSSWYGTILGGIFNVQPDPTVLQVIAWIAYVAVVTTIFLRRQRSAHPATGKNQTPEQSPTHAAGGGACPAAPSSAGPASG</sequence>
<evidence type="ECO:0000313" key="9">
    <source>
        <dbReference type="Proteomes" id="UP000360750"/>
    </source>
</evidence>
<feature type="transmembrane region" description="Helical" evidence="7">
    <location>
        <begin position="202"/>
        <end position="222"/>
    </location>
</feature>
<evidence type="ECO:0000256" key="7">
    <source>
        <dbReference type="SAM" id="Phobius"/>
    </source>
</evidence>
<dbReference type="AlphaFoldDB" id="A0ABD7V723"/>
<comment type="similarity">
    <text evidence="2">Belongs to the oxidase-dependent Fe transporter (OFeT) (TC 9.A.10.1) family.</text>
</comment>
<feature type="transmembrane region" description="Helical" evidence="7">
    <location>
        <begin position="169"/>
        <end position="190"/>
    </location>
</feature>
<feature type="region of interest" description="Disordered" evidence="6">
    <location>
        <begin position="291"/>
        <end position="326"/>
    </location>
</feature>
<dbReference type="NCBIfam" id="NF041756">
    <property type="entry name" value="EfeU"/>
    <property type="match status" value="1"/>
</dbReference>
<feature type="compositionally biased region" description="Low complexity" evidence="6">
    <location>
        <begin position="314"/>
        <end position="326"/>
    </location>
</feature>
<dbReference type="EMBL" id="CAACYD010000007">
    <property type="protein sequence ID" value="VFA90208.1"/>
    <property type="molecule type" value="Genomic_DNA"/>
</dbReference>
<gene>
    <name evidence="8" type="primary">efeU</name>
    <name evidence="8" type="ORF">NCTC8139_03790</name>
</gene>
<evidence type="ECO:0000256" key="1">
    <source>
        <dbReference type="ARBA" id="ARBA00004141"/>
    </source>
</evidence>
<keyword evidence="5 7" id="KW-0472">Membrane</keyword>
<evidence type="ECO:0000256" key="4">
    <source>
        <dbReference type="ARBA" id="ARBA00022989"/>
    </source>
</evidence>
<name>A0ABD7V723_9ACTN</name>
<comment type="subcellular location">
    <subcellularLocation>
        <location evidence="1">Membrane</location>
        <topology evidence="1">Multi-pass membrane protein</topology>
    </subcellularLocation>
</comment>
<evidence type="ECO:0000256" key="6">
    <source>
        <dbReference type="SAM" id="MobiDB-lite"/>
    </source>
</evidence>
<feature type="transmembrane region" description="Helical" evidence="7">
    <location>
        <begin position="132"/>
        <end position="149"/>
    </location>
</feature>
<dbReference type="GO" id="GO:0016020">
    <property type="term" value="C:membrane"/>
    <property type="evidence" value="ECO:0007669"/>
    <property type="project" value="UniProtKB-SubCell"/>
</dbReference>
<protein>
    <submittedName>
        <fullName evidence="8">Ferrous iron uptake protein</fullName>
    </submittedName>
</protein>
<dbReference type="PANTHER" id="PTHR31632:SF2">
    <property type="entry name" value="PLASMA MEMBRANE IRON PERMEASE"/>
    <property type="match status" value="1"/>
</dbReference>
<feature type="transmembrane region" description="Helical" evidence="7">
    <location>
        <begin position="94"/>
        <end position="112"/>
    </location>
</feature>
<evidence type="ECO:0000256" key="2">
    <source>
        <dbReference type="ARBA" id="ARBA00008333"/>
    </source>
</evidence>
<evidence type="ECO:0000256" key="3">
    <source>
        <dbReference type="ARBA" id="ARBA00022692"/>
    </source>
</evidence>
<dbReference type="Pfam" id="PF03239">
    <property type="entry name" value="FTR1"/>
    <property type="match status" value="1"/>
</dbReference>
<evidence type="ECO:0000313" key="8">
    <source>
        <dbReference type="EMBL" id="VFA90208.1"/>
    </source>
</evidence>
<feature type="transmembrane region" description="Helical" evidence="7">
    <location>
        <begin position="266"/>
        <end position="285"/>
    </location>
</feature>
<dbReference type="InterPro" id="IPR004923">
    <property type="entry name" value="FTR1/Fip1/EfeU"/>
</dbReference>
<organism evidence="8 9">
    <name type="scientific">Gordonia paraffinivorans</name>
    <dbReference type="NCBI Taxonomy" id="175628"/>
    <lineage>
        <taxon>Bacteria</taxon>
        <taxon>Bacillati</taxon>
        <taxon>Actinomycetota</taxon>
        <taxon>Actinomycetes</taxon>
        <taxon>Mycobacteriales</taxon>
        <taxon>Gordoniaceae</taxon>
        <taxon>Gordonia</taxon>
    </lineage>
</organism>
<keyword evidence="3 7" id="KW-0812">Transmembrane</keyword>
<proteinExistence type="inferred from homology"/>
<accession>A0ABD7V723</accession>
<feature type="transmembrane region" description="Helical" evidence="7">
    <location>
        <begin position="26"/>
        <end position="49"/>
    </location>
</feature>
<feature type="compositionally biased region" description="Polar residues" evidence="6">
    <location>
        <begin position="296"/>
        <end position="306"/>
    </location>
</feature>
<dbReference type="PANTHER" id="PTHR31632">
    <property type="entry name" value="IRON TRANSPORTER FTH1"/>
    <property type="match status" value="1"/>
</dbReference>
<evidence type="ECO:0000256" key="5">
    <source>
        <dbReference type="ARBA" id="ARBA00023136"/>
    </source>
</evidence>
<feature type="transmembrane region" description="Helical" evidence="7">
    <location>
        <begin position="61"/>
        <end position="82"/>
    </location>
</feature>
<comment type="caution">
    <text evidence="8">The sequence shown here is derived from an EMBL/GenBank/DDBJ whole genome shotgun (WGS) entry which is preliminary data.</text>
</comment>